<comment type="similarity">
    <text evidence="2">Belongs to the DegT/DnrJ/EryC1 family.</text>
</comment>
<evidence type="ECO:0000256" key="1">
    <source>
        <dbReference type="ARBA" id="ARBA00022898"/>
    </source>
</evidence>
<dbReference type="GO" id="GO:0008483">
    <property type="term" value="F:transaminase activity"/>
    <property type="evidence" value="ECO:0007669"/>
    <property type="project" value="TreeGrafter"/>
</dbReference>
<feature type="non-terminal residue" evidence="3">
    <location>
        <position position="1"/>
    </location>
</feature>
<dbReference type="Pfam" id="PF01041">
    <property type="entry name" value="DegT_DnrJ_EryC1"/>
    <property type="match status" value="1"/>
</dbReference>
<name>X1AKY6_9ZZZZ</name>
<comment type="caution">
    <text evidence="3">The sequence shown here is derived from an EMBL/GenBank/DDBJ whole genome shotgun (WGS) entry which is preliminary data.</text>
</comment>
<reference evidence="3" key="1">
    <citation type="journal article" date="2014" name="Front. Microbiol.">
        <title>High frequency of phylogenetically diverse reductive dehalogenase-homologous genes in deep subseafloor sedimentary metagenomes.</title>
        <authorList>
            <person name="Kawai M."/>
            <person name="Futagami T."/>
            <person name="Toyoda A."/>
            <person name="Takaki Y."/>
            <person name="Nishi S."/>
            <person name="Hori S."/>
            <person name="Arai W."/>
            <person name="Tsubouchi T."/>
            <person name="Morono Y."/>
            <person name="Uchiyama I."/>
            <person name="Ito T."/>
            <person name="Fujiyama A."/>
            <person name="Inagaki F."/>
            <person name="Takami H."/>
        </authorList>
    </citation>
    <scope>NUCLEOTIDE SEQUENCE</scope>
    <source>
        <strain evidence="3">Expedition CK06-06</strain>
    </source>
</reference>
<dbReference type="GO" id="GO:0000271">
    <property type="term" value="P:polysaccharide biosynthetic process"/>
    <property type="evidence" value="ECO:0007669"/>
    <property type="project" value="TreeGrafter"/>
</dbReference>
<protein>
    <recommendedName>
        <fullName evidence="4">Transcriptional regulator</fullName>
    </recommendedName>
</protein>
<dbReference type="InterPro" id="IPR000653">
    <property type="entry name" value="DegT/StrS_aminotransferase"/>
</dbReference>
<proteinExistence type="inferred from homology"/>
<evidence type="ECO:0008006" key="4">
    <source>
        <dbReference type="Google" id="ProtNLM"/>
    </source>
</evidence>
<dbReference type="EMBL" id="BART01003236">
    <property type="protein sequence ID" value="GAG73123.1"/>
    <property type="molecule type" value="Genomic_DNA"/>
</dbReference>
<dbReference type="SUPFAM" id="SSF53383">
    <property type="entry name" value="PLP-dependent transferases"/>
    <property type="match status" value="1"/>
</dbReference>
<dbReference type="Gene3D" id="3.90.1150.10">
    <property type="entry name" value="Aspartate Aminotransferase, domain 1"/>
    <property type="match status" value="1"/>
</dbReference>
<dbReference type="AlphaFoldDB" id="X1AKY6"/>
<evidence type="ECO:0000256" key="2">
    <source>
        <dbReference type="ARBA" id="ARBA00037999"/>
    </source>
</evidence>
<dbReference type="PANTHER" id="PTHR30244">
    <property type="entry name" value="TRANSAMINASE"/>
    <property type="match status" value="1"/>
</dbReference>
<evidence type="ECO:0000313" key="3">
    <source>
        <dbReference type="EMBL" id="GAG73123.1"/>
    </source>
</evidence>
<gene>
    <name evidence="3" type="ORF">S01H4_09116</name>
</gene>
<dbReference type="Gene3D" id="3.40.640.10">
    <property type="entry name" value="Type I PLP-dependent aspartate aminotransferase-like (Major domain)"/>
    <property type="match status" value="1"/>
</dbReference>
<organism evidence="3">
    <name type="scientific">marine sediment metagenome</name>
    <dbReference type="NCBI Taxonomy" id="412755"/>
    <lineage>
        <taxon>unclassified sequences</taxon>
        <taxon>metagenomes</taxon>
        <taxon>ecological metagenomes</taxon>
    </lineage>
</organism>
<accession>X1AKY6</accession>
<dbReference type="PANTHER" id="PTHR30244:SF36">
    <property type="entry name" value="3-OXO-GLUCOSE-6-PHOSPHATE:GLUTAMATE AMINOTRANSFERASE"/>
    <property type="match status" value="1"/>
</dbReference>
<sequence length="215" mass="24370">IEDAAQAFGAIYKGKKAGTIGDCGAVSFYPGKNLGAFGDAGCVLTNSKNLARRLCLLRNQGASPENKYKHLLIGHNARLDTIQAAILGVKLKYIDRWNRKRAQNADYYNKSLKNLDIITPCVANGNNHIYHHYILRVKRNKEKIRKHLIKKGIDSRTYYSIPLHLQPCFKYLGYKKGDFPEAEECTNETFAIPVYPELSKKQMDYIVKTMTESLL</sequence>
<dbReference type="InterPro" id="IPR015422">
    <property type="entry name" value="PyrdxlP-dep_Trfase_small"/>
</dbReference>
<dbReference type="InterPro" id="IPR015424">
    <property type="entry name" value="PyrdxlP-dep_Trfase"/>
</dbReference>
<dbReference type="GO" id="GO:0030170">
    <property type="term" value="F:pyridoxal phosphate binding"/>
    <property type="evidence" value="ECO:0007669"/>
    <property type="project" value="TreeGrafter"/>
</dbReference>
<keyword evidence="1" id="KW-0663">Pyridoxal phosphate</keyword>
<dbReference type="InterPro" id="IPR015421">
    <property type="entry name" value="PyrdxlP-dep_Trfase_major"/>
</dbReference>